<organism evidence="1 2">
    <name type="scientific">Pseudomonas savastanoi pv. phaseolicola</name>
    <name type="common">Pseudomonas syringae pv. phaseolicola</name>
    <dbReference type="NCBI Taxonomy" id="319"/>
    <lineage>
        <taxon>Bacteria</taxon>
        <taxon>Pseudomonadati</taxon>
        <taxon>Pseudomonadota</taxon>
        <taxon>Gammaproteobacteria</taxon>
        <taxon>Pseudomonadales</taxon>
        <taxon>Pseudomonadaceae</taxon>
        <taxon>Pseudomonas</taxon>
    </lineage>
</organism>
<comment type="caution">
    <text evidence="1">The sequence shown here is derived from an EMBL/GenBank/DDBJ whole genome shotgun (WGS) entry which is preliminary data.</text>
</comment>
<evidence type="ECO:0000313" key="2">
    <source>
        <dbReference type="Proteomes" id="UP000050396"/>
    </source>
</evidence>
<protein>
    <submittedName>
        <fullName evidence="1">Uncharacterized protein</fullName>
    </submittedName>
</protein>
<proteinExistence type="predicted"/>
<gene>
    <name evidence="1" type="ORF">ALO55_05240</name>
</gene>
<dbReference type="EMBL" id="LJQZ01000122">
    <property type="protein sequence ID" value="KPY17638.1"/>
    <property type="molecule type" value="Genomic_DNA"/>
</dbReference>
<evidence type="ECO:0000313" key="1">
    <source>
        <dbReference type="EMBL" id="KPY17638.1"/>
    </source>
</evidence>
<dbReference type="Proteomes" id="UP000050396">
    <property type="component" value="Unassembled WGS sequence"/>
</dbReference>
<name>A0ABD4BHP9_PSESH</name>
<dbReference type="AlphaFoldDB" id="A0ABD4BHP9"/>
<reference evidence="1 2" key="1">
    <citation type="submission" date="2015-09" db="EMBL/GenBank/DDBJ databases">
        <title>Genome announcement of multiple Pseudomonas syringae strains.</title>
        <authorList>
            <person name="Thakur S."/>
            <person name="Wang P.W."/>
            <person name="Gong Y."/>
            <person name="Weir B.S."/>
            <person name="Guttman D.S."/>
        </authorList>
    </citation>
    <scope>NUCLEOTIDE SEQUENCE [LARGE SCALE GENOMIC DNA]</scope>
    <source>
        <strain evidence="1 2">ICMP2740</strain>
    </source>
</reference>
<sequence length="40" mass="4491">MPKVVFRKGPPWIFSDRFLPFTPFVPATQCAIGGKSARCH</sequence>
<accession>A0ABD4BHP9</accession>